<keyword evidence="1" id="KW-1133">Transmembrane helix</keyword>
<keyword evidence="1" id="KW-0812">Transmembrane</keyword>
<name>A0A317PWC5_9HYPH</name>
<organism evidence="2 3">
    <name type="scientific">Hoeflea marina</name>
    <dbReference type="NCBI Taxonomy" id="274592"/>
    <lineage>
        <taxon>Bacteria</taxon>
        <taxon>Pseudomonadati</taxon>
        <taxon>Pseudomonadota</taxon>
        <taxon>Alphaproteobacteria</taxon>
        <taxon>Hyphomicrobiales</taxon>
        <taxon>Rhizobiaceae</taxon>
        <taxon>Hoeflea</taxon>
    </lineage>
</organism>
<evidence type="ECO:0000313" key="3">
    <source>
        <dbReference type="Proteomes" id="UP000246352"/>
    </source>
</evidence>
<comment type="caution">
    <text evidence="2">The sequence shown here is derived from an EMBL/GenBank/DDBJ whole genome shotgun (WGS) entry which is preliminary data.</text>
</comment>
<accession>A0A317PWC5</accession>
<gene>
    <name evidence="2" type="ORF">DFR52_1011285</name>
</gene>
<evidence type="ECO:0000313" key="2">
    <source>
        <dbReference type="EMBL" id="PWW04586.1"/>
    </source>
</evidence>
<dbReference type="InterPro" id="IPR057715">
    <property type="entry name" value="YohP-like"/>
</dbReference>
<dbReference type="Pfam" id="PF25659">
    <property type="entry name" value="YohP"/>
    <property type="match status" value="1"/>
</dbReference>
<evidence type="ECO:0000256" key="1">
    <source>
        <dbReference type="SAM" id="Phobius"/>
    </source>
</evidence>
<dbReference type="Proteomes" id="UP000246352">
    <property type="component" value="Unassembled WGS sequence"/>
</dbReference>
<reference evidence="2 3" key="1">
    <citation type="submission" date="2018-05" db="EMBL/GenBank/DDBJ databases">
        <title>Genomic Encyclopedia of Type Strains, Phase IV (KMG-IV): sequencing the most valuable type-strain genomes for metagenomic binning, comparative biology and taxonomic classification.</title>
        <authorList>
            <person name="Goeker M."/>
        </authorList>
    </citation>
    <scope>NUCLEOTIDE SEQUENCE [LARGE SCALE GENOMIC DNA]</scope>
    <source>
        <strain evidence="2 3">DSM 16791</strain>
    </source>
</reference>
<sequence>MRVARRTKPCEPDRNNVGARAFVDHLHTGDFGMLKFIGGTVGFIFLVGLLVIVGILMLIF</sequence>
<protein>
    <submittedName>
        <fullName evidence="2">Uncharacterized protein</fullName>
    </submittedName>
</protein>
<dbReference type="AlphaFoldDB" id="A0A317PWC5"/>
<keyword evidence="1" id="KW-0472">Membrane</keyword>
<dbReference type="EMBL" id="QGTR01000001">
    <property type="protein sequence ID" value="PWW04586.1"/>
    <property type="molecule type" value="Genomic_DNA"/>
</dbReference>
<proteinExistence type="predicted"/>
<feature type="transmembrane region" description="Helical" evidence="1">
    <location>
        <begin position="36"/>
        <end position="59"/>
    </location>
</feature>
<keyword evidence="3" id="KW-1185">Reference proteome</keyword>